<dbReference type="SUPFAM" id="SSF54909">
    <property type="entry name" value="Dimeric alpha+beta barrel"/>
    <property type="match status" value="1"/>
</dbReference>
<dbReference type="RefSeq" id="XP_001244676.2">
    <property type="nucleotide sequence ID" value="XM_001244675.2"/>
</dbReference>
<accession>J3KCU2</accession>
<dbReference type="PANTHER" id="PTHR33606">
    <property type="entry name" value="PROTEIN YCII"/>
    <property type="match status" value="1"/>
</dbReference>
<proteinExistence type="predicted"/>
<evidence type="ECO:0000259" key="1">
    <source>
        <dbReference type="Pfam" id="PF03795"/>
    </source>
</evidence>
<dbReference type="OMA" id="KTSARYW"/>
<dbReference type="InterPro" id="IPR005545">
    <property type="entry name" value="YCII"/>
</dbReference>
<dbReference type="EMBL" id="GG704916">
    <property type="protein sequence ID" value="EAS33093.3"/>
    <property type="molecule type" value="Genomic_DNA"/>
</dbReference>
<dbReference type="VEuPathDB" id="FungiDB:CIMG_04117"/>
<reference evidence="3" key="1">
    <citation type="journal article" date="2009" name="Genome Res.">
        <title>Comparative genomic analyses of the human fungal pathogens Coccidioides and their relatives.</title>
        <authorList>
            <person name="Sharpton T.J."/>
            <person name="Stajich J.E."/>
            <person name="Rounsley S.D."/>
            <person name="Gardner M.J."/>
            <person name="Wortman J.R."/>
            <person name="Jordar V.S."/>
            <person name="Maiti R."/>
            <person name="Kodira C.D."/>
            <person name="Neafsey D.E."/>
            <person name="Zeng Q."/>
            <person name="Hung C.-Y."/>
            <person name="McMahan C."/>
            <person name="Muszewska A."/>
            <person name="Grynberg M."/>
            <person name="Mandel M.A."/>
            <person name="Kellner E.M."/>
            <person name="Barker B.M."/>
            <person name="Galgiani J.N."/>
            <person name="Orbach M.J."/>
            <person name="Kirkland T.N."/>
            <person name="Cole G.T."/>
            <person name="Henn M.R."/>
            <person name="Birren B.W."/>
            <person name="Taylor J.W."/>
        </authorList>
    </citation>
    <scope>NUCLEOTIDE SEQUENCE [LARGE SCALE GENOMIC DNA]</scope>
    <source>
        <strain evidence="3">RS</strain>
    </source>
</reference>
<dbReference type="InParanoid" id="J3KCU2"/>
<dbReference type="AlphaFoldDB" id="J3KCU2"/>
<protein>
    <recommendedName>
        <fullName evidence="1">YCII-related domain-containing protein</fullName>
    </recommendedName>
</protein>
<dbReference type="Gene3D" id="3.30.70.1060">
    <property type="entry name" value="Dimeric alpha+beta barrel"/>
    <property type="match status" value="1"/>
</dbReference>
<feature type="domain" description="YCII-related" evidence="1">
    <location>
        <begin position="70"/>
        <end position="151"/>
    </location>
</feature>
<keyword evidence="3" id="KW-1185">Reference proteome</keyword>
<gene>
    <name evidence="2" type="ORF">CIMG_04117</name>
</gene>
<dbReference type="Proteomes" id="UP000001261">
    <property type="component" value="Unassembled WGS sequence"/>
</dbReference>
<dbReference type="KEGG" id="cim:CIMG_04117"/>
<dbReference type="InterPro" id="IPR011008">
    <property type="entry name" value="Dimeric_a/b-barrel"/>
</dbReference>
<evidence type="ECO:0000313" key="3">
    <source>
        <dbReference type="Proteomes" id="UP000001261"/>
    </source>
</evidence>
<dbReference type="PANTHER" id="PTHR33606:SF3">
    <property type="entry name" value="PROTEIN YCII"/>
    <property type="match status" value="1"/>
</dbReference>
<evidence type="ECO:0000313" key="2">
    <source>
        <dbReference type="EMBL" id="EAS33093.3"/>
    </source>
</evidence>
<dbReference type="InterPro" id="IPR051807">
    <property type="entry name" value="Sec-metab_biosynth-assoc"/>
</dbReference>
<dbReference type="Pfam" id="PF03795">
    <property type="entry name" value="YCII"/>
    <property type="match status" value="1"/>
</dbReference>
<dbReference type="GeneID" id="4562546"/>
<reference evidence="3" key="2">
    <citation type="journal article" date="2010" name="Genome Res.">
        <title>Population genomic sequencing of Coccidioides fungi reveals recent hybridization and transposon control.</title>
        <authorList>
            <person name="Neafsey D.E."/>
            <person name="Barker B.M."/>
            <person name="Sharpton T.J."/>
            <person name="Stajich J.E."/>
            <person name="Park D.J."/>
            <person name="Whiston E."/>
            <person name="Hung C.-Y."/>
            <person name="McMahan C."/>
            <person name="White J."/>
            <person name="Sykes S."/>
            <person name="Heiman D."/>
            <person name="Young S."/>
            <person name="Zeng Q."/>
            <person name="Abouelleil A."/>
            <person name="Aftuck L."/>
            <person name="Bessette D."/>
            <person name="Brown A."/>
            <person name="FitzGerald M."/>
            <person name="Lui A."/>
            <person name="Macdonald J.P."/>
            <person name="Priest M."/>
            <person name="Orbach M.J."/>
            <person name="Galgiani J.N."/>
            <person name="Kirkland T.N."/>
            <person name="Cole G.T."/>
            <person name="Birren B.W."/>
            <person name="Henn M.R."/>
            <person name="Taylor J.W."/>
            <person name="Rounsley S.D."/>
        </authorList>
    </citation>
    <scope>GENOME REANNOTATION</scope>
    <source>
        <strain evidence="3">RS</strain>
    </source>
</reference>
<dbReference type="OrthoDB" id="5519740at2759"/>
<name>J3KCU2_COCIM</name>
<sequence>MFLSSPLSVSPRSILTRHSASASAARINSVFRHSARLPSQLPRTVNWRPAYRTMASGAPKKPDWIVIVPDAASTTLEKRMGFRDAHISNLGPIIESGFLKMGGAVLSHHPKNGEAPPMKGSALIVQADSEEEIRDILAKDVYATSGVWDLDNVKVYPFRCAFNAYEK</sequence>
<organism evidence="2 3">
    <name type="scientific">Coccidioides immitis (strain RS)</name>
    <name type="common">Valley fever fungus</name>
    <dbReference type="NCBI Taxonomy" id="246410"/>
    <lineage>
        <taxon>Eukaryota</taxon>
        <taxon>Fungi</taxon>
        <taxon>Dikarya</taxon>
        <taxon>Ascomycota</taxon>
        <taxon>Pezizomycotina</taxon>
        <taxon>Eurotiomycetes</taxon>
        <taxon>Eurotiomycetidae</taxon>
        <taxon>Onygenales</taxon>
        <taxon>Onygenaceae</taxon>
        <taxon>Coccidioides</taxon>
    </lineage>
</organism>